<protein>
    <submittedName>
        <fullName evidence="6">Glycosyl transferase</fullName>
    </submittedName>
</protein>
<keyword evidence="1" id="KW-0328">Glycosyltransferase</keyword>
<dbReference type="PANTHER" id="PTHR12526">
    <property type="entry name" value="GLYCOSYLTRANSFERASE"/>
    <property type="match status" value="1"/>
</dbReference>
<comment type="caution">
    <text evidence="6">The sequence shown here is derived from an EMBL/GenBank/DDBJ whole genome shotgun (WGS) entry which is preliminary data.</text>
</comment>
<keyword evidence="7" id="KW-1185">Reference proteome</keyword>
<proteinExistence type="predicted"/>
<dbReference type="AlphaFoldDB" id="A0A1J4N9U9"/>
<keyword evidence="2 6" id="KW-0808">Transferase</keyword>
<dbReference type="PANTHER" id="PTHR12526:SF635">
    <property type="entry name" value="GLYCOSYL TRANSFERASE GROUP 1"/>
    <property type="match status" value="1"/>
</dbReference>
<evidence type="ECO:0000256" key="1">
    <source>
        <dbReference type="ARBA" id="ARBA00022676"/>
    </source>
</evidence>
<dbReference type="SUPFAM" id="SSF53756">
    <property type="entry name" value="UDP-Glycosyltransferase/glycogen phosphorylase"/>
    <property type="match status" value="1"/>
</dbReference>
<reference evidence="6" key="1">
    <citation type="submission" date="2016-10" db="EMBL/GenBank/DDBJ databases">
        <title>Draft Genome Sequence of Nocardioides luteus Strain BAFB, an Alkane-Degrading Bacterium Isolated from JP-7 Polluted Soil.</title>
        <authorList>
            <person name="Brown L."/>
            <person name="Ruiz O.N."/>
            <person name="Gunasekera T."/>
        </authorList>
    </citation>
    <scope>NUCLEOTIDE SEQUENCE [LARGE SCALE GENOMIC DNA]</scope>
    <source>
        <strain evidence="6">BAFB</strain>
    </source>
</reference>
<evidence type="ECO:0000313" key="7">
    <source>
        <dbReference type="Proteomes" id="UP000033772"/>
    </source>
</evidence>
<accession>A0A1J4N9U9</accession>
<sequence>MRVALVSEHANPLAALGGEDAGGQNVHVAALAAGLADDGHEVTVYTRRDDLSTPARVRTDGYVVEHVPAGPPAEVAKDDLLPYIPELARRLQEAWLLEPPDLVHTHFWMSGLASLAGVRELGVPLVQSFHALGSVKRRQQGSADTSPPERIGHERRLCVEADTVIATCTDEVRELRRLGLPDGRATVIPCGVDTDRFRPGPGVLADRLRLLVLGRMVPRKGIGNVIEALGRLVHDEGLDVELVIAGGPARRDLDSDPEAMRLREIAAHHRVADRTIFLGSADRDDVPGLIRSSDAVVSVPWYEPFGIVPLEAMACGRPVVGTAVGGLLDTVVPGVTGDLVTPRRPDELARVLATLLRDPERRRRYGDAGRRRAVERYDWRHVLAATEDLYERVTRTARSPRSRRSNGAIDAKEAVR</sequence>
<dbReference type="STRING" id="1844.UG56_006895"/>
<dbReference type="InterPro" id="IPR001296">
    <property type="entry name" value="Glyco_trans_1"/>
</dbReference>
<dbReference type="InterPro" id="IPR028098">
    <property type="entry name" value="Glyco_trans_4-like_N"/>
</dbReference>
<evidence type="ECO:0000259" key="5">
    <source>
        <dbReference type="Pfam" id="PF13439"/>
    </source>
</evidence>
<evidence type="ECO:0000256" key="3">
    <source>
        <dbReference type="SAM" id="MobiDB-lite"/>
    </source>
</evidence>
<organism evidence="6 7">
    <name type="scientific">Nocardioides luteus</name>
    <dbReference type="NCBI Taxonomy" id="1844"/>
    <lineage>
        <taxon>Bacteria</taxon>
        <taxon>Bacillati</taxon>
        <taxon>Actinomycetota</taxon>
        <taxon>Actinomycetes</taxon>
        <taxon>Propionibacteriales</taxon>
        <taxon>Nocardioidaceae</taxon>
        <taxon>Nocardioides</taxon>
    </lineage>
</organism>
<dbReference type="Pfam" id="PF13439">
    <property type="entry name" value="Glyco_transf_4"/>
    <property type="match status" value="1"/>
</dbReference>
<evidence type="ECO:0000256" key="2">
    <source>
        <dbReference type="ARBA" id="ARBA00022679"/>
    </source>
</evidence>
<evidence type="ECO:0000313" key="6">
    <source>
        <dbReference type="EMBL" id="OIJ27416.1"/>
    </source>
</evidence>
<dbReference type="OrthoDB" id="9809227at2"/>
<feature type="region of interest" description="Disordered" evidence="3">
    <location>
        <begin position="394"/>
        <end position="416"/>
    </location>
</feature>
<feature type="domain" description="Glycosyl transferase family 1" evidence="4">
    <location>
        <begin position="203"/>
        <end position="372"/>
    </location>
</feature>
<feature type="domain" description="Glycosyltransferase subfamily 4-like N-terminal" evidence="5">
    <location>
        <begin position="22"/>
        <end position="196"/>
    </location>
</feature>
<gene>
    <name evidence="6" type="ORF">UG56_006895</name>
</gene>
<dbReference type="GO" id="GO:0016757">
    <property type="term" value="F:glycosyltransferase activity"/>
    <property type="evidence" value="ECO:0007669"/>
    <property type="project" value="UniProtKB-KW"/>
</dbReference>
<dbReference type="Proteomes" id="UP000033772">
    <property type="component" value="Unassembled WGS sequence"/>
</dbReference>
<name>A0A1J4N9U9_9ACTN</name>
<evidence type="ECO:0000259" key="4">
    <source>
        <dbReference type="Pfam" id="PF00534"/>
    </source>
</evidence>
<dbReference type="Gene3D" id="3.40.50.2000">
    <property type="entry name" value="Glycogen Phosphorylase B"/>
    <property type="match status" value="2"/>
</dbReference>
<dbReference type="Pfam" id="PF00534">
    <property type="entry name" value="Glycos_transf_1"/>
    <property type="match status" value="1"/>
</dbReference>
<dbReference type="EMBL" id="JZDQ02000008">
    <property type="protein sequence ID" value="OIJ27416.1"/>
    <property type="molecule type" value="Genomic_DNA"/>
</dbReference>
<dbReference type="RefSeq" id="WP_071326923.1">
    <property type="nucleotide sequence ID" value="NZ_JZDQ02000008.1"/>
</dbReference>